<gene>
    <name evidence="1" type="ORF">B1813_02890</name>
</gene>
<evidence type="ECO:0000313" key="1">
    <source>
        <dbReference type="EMBL" id="OQO95022.1"/>
    </source>
</evidence>
<dbReference type="AlphaFoldDB" id="A0A1V9AD17"/>
<dbReference type="GO" id="GO:0016740">
    <property type="term" value="F:transferase activity"/>
    <property type="evidence" value="ECO:0007669"/>
    <property type="project" value="UniProtKB-KW"/>
</dbReference>
<dbReference type="Proteomes" id="UP000192591">
    <property type="component" value="Unassembled WGS sequence"/>
</dbReference>
<dbReference type="EMBL" id="MWIH01000002">
    <property type="protein sequence ID" value="OQO95022.1"/>
    <property type="molecule type" value="Genomic_DNA"/>
</dbReference>
<dbReference type="STRING" id="1962155.B1813_02890"/>
<name>A0A1V9AD17_SACPI</name>
<dbReference type="RefSeq" id="WP_081190413.1">
    <property type="nucleotide sequence ID" value="NZ_MWIH01000002.1"/>
</dbReference>
<proteinExistence type="predicted"/>
<comment type="caution">
    <text evidence="1">The sequence shown here is derived from an EMBL/GenBank/DDBJ whole genome shotgun (WGS) entry which is preliminary data.</text>
</comment>
<evidence type="ECO:0000313" key="2">
    <source>
        <dbReference type="Proteomes" id="UP000192591"/>
    </source>
</evidence>
<sequence>MTGPPVHSLTGDQVTALFSEAARGVFPEPDFSVRIGPLCGPAAAVVAFTDCVVVATPMGVRWWREVLADGADPMHPRVLLTLADALGTTVGENEAVLAAAPSRTVSLARSVRLVPFDDGHPRVARARRYRDDVRAWTTVEGDGLLVVGRGLAGRWEMSMDVAPRARTRGLGRALAAAARAHVPRGQAVYAQVAPGNAASLRALLAAGYHPVAQEVLFPLRPAGGSA</sequence>
<keyword evidence="1" id="KW-0808">Transferase</keyword>
<organism evidence="1 2">
    <name type="scientific">Saccharomonospora piscinae</name>
    <dbReference type="NCBI Taxonomy" id="687388"/>
    <lineage>
        <taxon>Bacteria</taxon>
        <taxon>Bacillati</taxon>
        <taxon>Actinomycetota</taxon>
        <taxon>Actinomycetes</taxon>
        <taxon>Pseudonocardiales</taxon>
        <taxon>Pseudonocardiaceae</taxon>
        <taxon>Saccharomonospora</taxon>
    </lineage>
</organism>
<reference evidence="1 2" key="1">
    <citation type="submission" date="2017-02" db="EMBL/GenBank/DDBJ databases">
        <title>Draft genome of Saccharomonospora sp. 154.</title>
        <authorList>
            <person name="Alonso-Carmona G.S."/>
            <person name="De La Haba R."/>
            <person name="Vera-Gargallo B."/>
            <person name="Sandoval-Trujillo A.H."/>
            <person name="Ramirez-Duran N."/>
            <person name="Ventosa A."/>
        </authorList>
    </citation>
    <scope>NUCLEOTIDE SEQUENCE [LARGE SCALE GENOMIC DNA]</scope>
    <source>
        <strain evidence="1 2">LRS4.154</strain>
    </source>
</reference>
<keyword evidence="2" id="KW-1185">Reference proteome</keyword>
<dbReference type="InterPro" id="IPR016181">
    <property type="entry name" value="Acyl_CoA_acyltransferase"/>
</dbReference>
<accession>A0A1V9AD17</accession>
<dbReference type="Gene3D" id="3.40.630.30">
    <property type="match status" value="1"/>
</dbReference>
<protein>
    <submittedName>
        <fullName evidence="1">N-acetyltransferase</fullName>
    </submittedName>
</protein>
<dbReference type="SUPFAM" id="SSF55729">
    <property type="entry name" value="Acyl-CoA N-acyltransferases (Nat)"/>
    <property type="match status" value="1"/>
</dbReference>